<evidence type="ECO:0000313" key="1">
    <source>
        <dbReference type="EMBL" id="QDE33792.1"/>
    </source>
</evidence>
<dbReference type="Proteomes" id="UP000316125">
    <property type="component" value="Chromosome"/>
</dbReference>
<dbReference type="AlphaFoldDB" id="A0A4Y5YLV8"/>
<dbReference type="OrthoDB" id="9873145at2"/>
<proteinExistence type="predicted"/>
<gene>
    <name evidence="1" type="ORF">FIV50_02675</name>
</gene>
<protein>
    <submittedName>
        <fullName evidence="1">Uncharacterized protein</fullName>
    </submittedName>
</protein>
<reference evidence="1 2" key="1">
    <citation type="submission" date="2019-06" db="EMBL/GenBank/DDBJ databases">
        <title>Complete genome of Microbacterium foliorum M2.</title>
        <authorList>
            <person name="Cao G."/>
        </authorList>
    </citation>
    <scope>NUCLEOTIDE SEQUENCE [LARGE SCALE GENOMIC DNA]</scope>
    <source>
        <strain evidence="1 2">M2</strain>
    </source>
</reference>
<dbReference type="EMBL" id="CP041040">
    <property type="protein sequence ID" value="QDE33792.1"/>
    <property type="molecule type" value="Genomic_DNA"/>
</dbReference>
<name>A0A4Y5YLV8_9MICO</name>
<accession>A0A4Y5YLV8</accession>
<organism evidence="1 2">
    <name type="scientific">Microbacterium foliorum</name>
    <dbReference type="NCBI Taxonomy" id="104336"/>
    <lineage>
        <taxon>Bacteria</taxon>
        <taxon>Bacillati</taxon>
        <taxon>Actinomycetota</taxon>
        <taxon>Actinomycetes</taxon>
        <taxon>Micrococcales</taxon>
        <taxon>Microbacteriaceae</taxon>
        <taxon>Microbacterium</taxon>
    </lineage>
</organism>
<evidence type="ECO:0000313" key="2">
    <source>
        <dbReference type="Proteomes" id="UP000316125"/>
    </source>
</evidence>
<sequence>MTHHRSSRHVVEVTGDPLQCLSATAEAKSSASLPPSVSVIGIDGTSAHTRAGLAALLRRHKRNMSTVPASLSHVIVVIDHPHCTDAWTTSKVHRWAMSIHRRIQRARGIDTDVTALLVNRDVDPHLICERILELAGRPPGVNPAAVHTMHDIRAHTIAQASANDFI</sequence>